<dbReference type="FunFam" id="3.30.300.30:FF:000008">
    <property type="entry name" value="2,3-dihydroxybenzoate-AMP ligase"/>
    <property type="match status" value="1"/>
</dbReference>
<name>A0A8H9LEI9_9ACTN</name>
<dbReference type="InterPro" id="IPR000873">
    <property type="entry name" value="AMP-dep_synth/lig_dom"/>
</dbReference>
<dbReference type="InterPro" id="IPR045851">
    <property type="entry name" value="AMP-bd_C_sf"/>
</dbReference>
<evidence type="ECO:0000313" key="5">
    <source>
        <dbReference type="EMBL" id="GGO16056.1"/>
    </source>
</evidence>
<dbReference type="GO" id="GO:0006631">
    <property type="term" value="P:fatty acid metabolic process"/>
    <property type="evidence" value="ECO:0007669"/>
    <property type="project" value="TreeGrafter"/>
</dbReference>
<sequence length="547" mass="59059">MLEPLMSPASPDVALARRQSLADLLRRSARRHPGRLAVADAAHSPTARSRTYAELDEDVTRVAGALIARGVRPGDRVAVLSRNSVDYVRTIFGVARAGAVLVPVNFMLGADEIAYVLSHSGAVALIAQDALLPVAREAAKRAGGLRLRMVYGPAPEEGWEPFDSLLQVDVAEPVEPVVPIGPDDPAQILYTSGTESRPKGAVLSHAALIAQYASCVIDGGMTRDDVELHAMPLFHCAQQHCFLVPDVQLGASSHILPGADPAAVLEAIERHGVTKFFAPPTVWISLLRHPDFDRRDLSSLRKGYYGAAIMPVEVLREIGERLPDVRLWNFYGQTEMAPVAVMLQPEDQIRKAGSAGQAALNVETRVVDADGNDVPPGEIGEIVHRSPHAILGYLDDPEKTAEAFRGGWFHSGDLGVMDEEGYLSVVDRIKDMIKTGGENVASREVEEVVYEHPAVAEVAVVGVRHPSWIEAVVAIIVTKPGTAVTEEELRAHVRTRLAAFKVPKAVAFVDALPKNPSGKILKRELRDRHAALADRIPGVRVPGNQEG</sequence>
<feature type="domain" description="AMP-dependent synthetase/ligase" evidence="3">
    <location>
        <begin position="25"/>
        <end position="394"/>
    </location>
</feature>
<evidence type="ECO:0000259" key="4">
    <source>
        <dbReference type="Pfam" id="PF13193"/>
    </source>
</evidence>
<dbReference type="Gene3D" id="3.40.50.12780">
    <property type="entry name" value="N-terminal domain of ligase-like"/>
    <property type="match status" value="1"/>
</dbReference>
<dbReference type="SUPFAM" id="SSF56801">
    <property type="entry name" value="Acetyl-CoA synthetase-like"/>
    <property type="match status" value="1"/>
</dbReference>
<dbReference type="InterPro" id="IPR020845">
    <property type="entry name" value="AMP-binding_CS"/>
</dbReference>
<protein>
    <submittedName>
        <fullName evidence="5">Acyl-CoA synthetase</fullName>
    </submittedName>
</protein>
<dbReference type="NCBIfam" id="NF006182">
    <property type="entry name" value="PRK08316.1"/>
    <property type="match status" value="1"/>
</dbReference>
<accession>A0A8H9LEI9</accession>
<dbReference type="PANTHER" id="PTHR43201">
    <property type="entry name" value="ACYL-COA SYNTHETASE"/>
    <property type="match status" value="1"/>
</dbReference>
<dbReference type="AlphaFoldDB" id="A0A8H9LEI9"/>
<reference evidence="5" key="1">
    <citation type="journal article" date="2014" name="Int. J. Syst. Evol. Microbiol.">
        <title>Complete genome sequence of Corynebacterium casei LMG S-19264T (=DSM 44701T), isolated from a smear-ripened cheese.</title>
        <authorList>
            <consortium name="US DOE Joint Genome Institute (JGI-PGF)"/>
            <person name="Walter F."/>
            <person name="Albersmeier A."/>
            <person name="Kalinowski J."/>
            <person name="Ruckert C."/>
        </authorList>
    </citation>
    <scope>NUCLEOTIDE SEQUENCE</scope>
    <source>
        <strain evidence="5">CGMCC 4.7138</strain>
    </source>
</reference>
<dbReference type="Pfam" id="PF00501">
    <property type="entry name" value="AMP-binding"/>
    <property type="match status" value="1"/>
</dbReference>
<comment type="similarity">
    <text evidence="1">Belongs to the ATP-dependent AMP-binding enzyme family.</text>
</comment>
<keyword evidence="2" id="KW-0436">Ligase</keyword>
<dbReference type="GO" id="GO:0031956">
    <property type="term" value="F:medium-chain fatty acid-CoA ligase activity"/>
    <property type="evidence" value="ECO:0007669"/>
    <property type="project" value="TreeGrafter"/>
</dbReference>
<dbReference type="RefSeq" id="WP_308424414.1">
    <property type="nucleotide sequence ID" value="NZ_BMMN01000006.1"/>
</dbReference>
<evidence type="ECO:0000259" key="3">
    <source>
        <dbReference type="Pfam" id="PF00501"/>
    </source>
</evidence>
<dbReference type="InterPro" id="IPR025110">
    <property type="entry name" value="AMP-bd_C"/>
</dbReference>
<organism evidence="5 6">
    <name type="scientific">Microbispora bryophytorum</name>
    <dbReference type="NCBI Taxonomy" id="1460882"/>
    <lineage>
        <taxon>Bacteria</taxon>
        <taxon>Bacillati</taxon>
        <taxon>Actinomycetota</taxon>
        <taxon>Actinomycetes</taxon>
        <taxon>Streptosporangiales</taxon>
        <taxon>Streptosporangiaceae</taxon>
        <taxon>Microbispora</taxon>
    </lineage>
</organism>
<evidence type="ECO:0000256" key="2">
    <source>
        <dbReference type="ARBA" id="ARBA00022598"/>
    </source>
</evidence>
<dbReference type="NCBIfam" id="NF004837">
    <property type="entry name" value="PRK06187.1"/>
    <property type="match status" value="1"/>
</dbReference>
<dbReference type="PROSITE" id="PS00455">
    <property type="entry name" value="AMP_BINDING"/>
    <property type="match status" value="1"/>
</dbReference>
<evidence type="ECO:0000313" key="6">
    <source>
        <dbReference type="Proteomes" id="UP000653480"/>
    </source>
</evidence>
<reference evidence="5" key="2">
    <citation type="submission" date="2020-09" db="EMBL/GenBank/DDBJ databases">
        <authorList>
            <person name="Sun Q."/>
            <person name="Zhou Y."/>
        </authorList>
    </citation>
    <scope>NUCLEOTIDE SEQUENCE</scope>
    <source>
        <strain evidence="5">CGMCC 4.7138</strain>
    </source>
</reference>
<proteinExistence type="inferred from homology"/>
<evidence type="ECO:0000256" key="1">
    <source>
        <dbReference type="ARBA" id="ARBA00006432"/>
    </source>
</evidence>
<dbReference type="PANTHER" id="PTHR43201:SF5">
    <property type="entry name" value="MEDIUM-CHAIN ACYL-COA LIGASE ACSF2, MITOCHONDRIAL"/>
    <property type="match status" value="1"/>
</dbReference>
<gene>
    <name evidence="5" type="ORF">GCM10011574_38220</name>
</gene>
<keyword evidence="6" id="KW-1185">Reference proteome</keyword>
<dbReference type="Pfam" id="PF13193">
    <property type="entry name" value="AMP-binding_C"/>
    <property type="match status" value="1"/>
</dbReference>
<dbReference type="InterPro" id="IPR042099">
    <property type="entry name" value="ANL_N_sf"/>
</dbReference>
<dbReference type="EMBL" id="BMMN01000006">
    <property type="protein sequence ID" value="GGO16056.1"/>
    <property type="molecule type" value="Genomic_DNA"/>
</dbReference>
<dbReference type="CDD" id="cd17631">
    <property type="entry name" value="FACL_FadD13-like"/>
    <property type="match status" value="1"/>
</dbReference>
<dbReference type="Proteomes" id="UP000653480">
    <property type="component" value="Unassembled WGS sequence"/>
</dbReference>
<feature type="domain" description="AMP-binding enzyme C-terminal" evidence="4">
    <location>
        <begin position="444"/>
        <end position="519"/>
    </location>
</feature>
<dbReference type="Gene3D" id="3.30.300.30">
    <property type="match status" value="1"/>
</dbReference>
<comment type="caution">
    <text evidence="5">The sequence shown here is derived from an EMBL/GenBank/DDBJ whole genome shotgun (WGS) entry which is preliminary data.</text>
</comment>